<comment type="caution">
    <text evidence="1">The sequence shown here is derived from an EMBL/GenBank/DDBJ whole genome shotgun (WGS) entry which is preliminary data.</text>
</comment>
<accession>A0A9P6N5X3</accession>
<dbReference type="AlphaFoldDB" id="A0A9P6N5X3"/>
<evidence type="ECO:0000313" key="2">
    <source>
        <dbReference type="Proteomes" id="UP000886653"/>
    </source>
</evidence>
<reference evidence="1" key="1">
    <citation type="submission" date="2013-11" db="EMBL/GenBank/DDBJ databases">
        <title>Genome sequence of the fusiform rust pathogen reveals effectors for host alternation and coevolution with pine.</title>
        <authorList>
            <consortium name="DOE Joint Genome Institute"/>
            <person name="Smith K."/>
            <person name="Pendleton A."/>
            <person name="Kubisiak T."/>
            <person name="Anderson C."/>
            <person name="Salamov A."/>
            <person name="Aerts A."/>
            <person name="Riley R."/>
            <person name="Clum A."/>
            <person name="Lindquist E."/>
            <person name="Ence D."/>
            <person name="Campbell M."/>
            <person name="Kronenberg Z."/>
            <person name="Feau N."/>
            <person name="Dhillon B."/>
            <person name="Hamelin R."/>
            <person name="Burleigh J."/>
            <person name="Smith J."/>
            <person name="Yandell M."/>
            <person name="Nelson C."/>
            <person name="Grigoriev I."/>
            <person name="Davis J."/>
        </authorList>
    </citation>
    <scope>NUCLEOTIDE SEQUENCE</scope>
    <source>
        <strain evidence="1">G11</strain>
    </source>
</reference>
<organism evidence="1 2">
    <name type="scientific">Cronartium quercuum f. sp. fusiforme G11</name>
    <dbReference type="NCBI Taxonomy" id="708437"/>
    <lineage>
        <taxon>Eukaryota</taxon>
        <taxon>Fungi</taxon>
        <taxon>Dikarya</taxon>
        <taxon>Basidiomycota</taxon>
        <taxon>Pucciniomycotina</taxon>
        <taxon>Pucciniomycetes</taxon>
        <taxon>Pucciniales</taxon>
        <taxon>Coleosporiaceae</taxon>
        <taxon>Cronartium</taxon>
    </lineage>
</organism>
<dbReference type="Proteomes" id="UP000886653">
    <property type="component" value="Unassembled WGS sequence"/>
</dbReference>
<keyword evidence="2" id="KW-1185">Reference proteome</keyword>
<name>A0A9P6N5X3_9BASI</name>
<dbReference type="EMBL" id="MU167492">
    <property type="protein sequence ID" value="KAG0139979.1"/>
    <property type="molecule type" value="Genomic_DNA"/>
</dbReference>
<protein>
    <submittedName>
        <fullName evidence="1">Uncharacterized protein</fullName>
    </submittedName>
</protein>
<sequence length="143" mass="15725">MTLEAVTLKEKIDQSLEGALHTQYPSGPPPAQLQAISWSCYTGEIHLQFHSQEAVDAITTLLDSNWVASINLALKLKVDIYPIIIYGIPVSFKPDCPAHVQCLMDKNIGVLDTLQHVLWANQKALMGGKTHLSIIVHVSPEDS</sequence>
<dbReference type="OrthoDB" id="2914250at2759"/>
<gene>
    <name evidence="1" type="ORF">CROQUDRAFT_100762</name>
</gene>
<evidence type="ECO:0000313" key="1">
    <source>
        <dbReference type="EMBL" id="KAG0139979.1"/>
    </source>
</evidence>
<proteinExistence type="predicted"/>